<accession>A0A1N6YJL3</accession>
<reference evidence="2" key="1">
    <citation type="submission" date="2017-01" db="EMBL/GenBank/DDBJ databases">
        <authorList>
            <person name="Varghese N."/>
            <person name="Submissions S."/>
        </authorList>
    </citation>
    <scope>NUCLEOTIDE SEQUENCE [LARGE SCALE GENOMIC DNA]</scope>
    <source>
        <strain evidence="2">DM9</strain>
    </source>
</reference>
<gene>
    <name evidence="1" type="ORF">SAMN05421545_2533</name>
</gene>
<dbReference type="EMBL" id="FTNM01000003">
    <property type="protein sequence ID" value="SIR14773.1"/>
    <property type="molecule type" value="Genomic_DNA"/>
</dbReference>
<organism evidence="1 2">
    <name type="scientific">Pontibacter lucknowensis</name>
    <dbReference type="NCBI Taxonomy" id="1077936"/>
    <lineage>
        <taxon>Bacteria</taxon>
        <taxon>Pseudomonadati</taxon>
        <taxon>Bacteroidota</taxon>
        <taxon>Cytophagia</taxon>
        <taxon>Cytophagales</taxon>
        <taxon>Hymenobacteraceae</taxon>
        <taxon>Pontibacter</taxon>
    </lineage>
</organism>
<evidence type="ECO:0000313" key="2">
    <source>
        <dbReference type="Proteomes" id="UP000185924"/>
    </source>
</evidence>
<proteinExistence type="predicted"/>
<protein>
    <submittedName>
        <fullName evidence="1">Uncharacterized protein</fullName>
    </submittedName>
</protein>
<dbReference type="STRING" id="1077936.SAMN05421545_2533"/>
<dbReference type="AlphaFoldDB" id="A0A1N6YJL3"/>
<sequence length="39" mass="4600">MKSIIAYRLQIRKKRLYYGCCKNNRQGIAILIAFVINLL</sequence>
<name>A0A1N6YJL3_9BACT</name>
<keyword evidence="2" id="KW-1185">Reference proteome</keyword>
<dbReference type="Proteomes" id="UP000185924">
    <property type="component" value="Unassembled WGS sequence"/>
</dbReference>
<evidence type="ECO:0000313" key="1">
    <source>
        <dbReference type="EMBL" id="SIR14773.1"/>
    </source>
</evidence>